<evidence type="ECO:0000256" key="13">
    <source>
        <dbReference type="SAM" id="MobiDB-lite"/>
    </source>
</evidence>
<dbReference type="eggNOG" id="KOG1192">
    <property type="taxonomic scope" value="Eukaryota"/>
</dbReference>
<protein>
    <recommendedName>
        <fullName evidence="4">sterol 3beta-glucosyltransferase</fullName>
        <ecNumber evidence="4">2.4.1.173</ecNumber>
    </recommendedName>
    <alternativeName>
        <fullName evidence="10">Autophagy-related protein 26</fullName>
    </alternativeName>
</protein>
<evidence type="ECO:0000256" key="5">
    <source>
        <dbReference type="ARBA" id="ARBA00022490"/>
    </source>
</evidence>
<dbReference type="InterPro" id="IPR010610">
    <property type="entry name" value="EryCIII-like_C"/>
</dbReference>
<dbReference type="SMART" id="SM00568">
    <property type="entry name" value="GRAM"/>
    <property type="match status" value="2"/>
</dbReference>
<dbReference type="Proteomes" id="UP000018144">
    <property type="component" value="Unassembled WGS sequence"/>
</dbReference>
<evidence type="ECO:0000313" key="15">
    <source>
        <dbReference type="EMBL" id="CCX33791.1"/>
    </source>
</evidence>
<evidence type="ECO:0000313" key="16">
    <source>
        <dbReference type="Proteomes" id="UP000018144"/>
    </source>
</evidence>
<evidence type="ECO:0000256" key="10">
    <source>
        <dbReference type="ARBA" id="ARBA00029843"/>
    </source>
</evidence>
<sequence>MLSDDDLDHGRGASVRTQRSQRSHRHPYAGTQSMMLPRRPSIGDASDEDQSDAAAISSKTPYNMNQSLYQLIQQTAAVGLRGGNWRNSHRGRGDSEEEEGGEDGGDGDKGKGKERAASTKPTKAWGSALNRIEEKEMQDIEERGWQKHGPAPYMSQVLEHQKSEFQTAQNSRSDIRDAPERTMDLAKKVMEIFSLPQEEKVEAEYPCMLMSLDSIFLQGHLYITAYHICFYAYLPKRTNVNLKTGYLSKRGKSNVKFTRYWFELKGHVLTYFADPSERYFLNGHIDLRYGIQASLVDGGKDGKESKDPTAFIVTTDQRKLYFRADTVTSAKEWVKAIQKAIFRTRNEGDSVKICIPTSSVMAVEDIPLPGAQKTIRLNVVDSDDTYTIDDYYFGFNEYGTTALRVLQSAVEGSAASRLPDYLRDSTGSMGSCMSRDTSQRENVRATLSPRSPSGSARGSPRVSGEYTRSSFDPTRRNDFGGPLKRKQGHNRVFSNDSTELSYEEAESSRTTDDEDHSQSGSQILSGSDLFHSPTMKLNRLSLSRKKDKQKATPQDKDTSPSATIRIQPPTRQHTHHGDQDSGSEPNSPVGANKTTGIYPIAKATEWAGWMKRRSVKVGSILTSQPMGYLEKVTDMLSGGKTHQQPMGMMPHEKVDDEEQGEGELSPEDHSQRFRNTFAMPENERLCAVYYGYLHRTVPLYGKIYLSERNFCFRCVYPGIKTKMILPLKDIESVKRNKGFRFGYSGMIITIRGHEEIFFEFGQANARNECTNIMMDNLDQLRHMAESGFLSRGEYEDAESAKKEHQMLQEAHGYDNMTNSGYSTASKTSNSPVIFDDTHGSIIDFQPEPMKITCLTIGSRGDVQPFIALCLGLKKDGHSVKIATHAEFRNFVESHGIEFAEVAGDPAELMQLCVEHGMFTPEFLRQTHTTMRSWLDKLLETSWEAVQGSDLLIESPSCMGGVHIAEALHIPYFRAFTMPWTRTRAYPHAFAVPERKMGGAFNYLTYTVIERVFWGATAGQINRWRKNMLGLRSTDLSKMQLSKVPFLYNFSPNVVPPPIDYPDWVRVTGYWFLDNEPGFIPDSELMAFINKARFDGKKIVYVGFGSVTVEDPVAMTRTIVESVHAAGVRCILSKGWSERGKPAGSAPTPHTTEAPADKTAVKDPYSLGPEIFQIVSCPHDWLFKQVDAAVHHGGAGTTGASLRAGLPTIIKPFFGDQFFYATRVEDLGVGVSLRKLNTTVFTKALVEVTTSERIINRAAVLGEKIRAEDGVATAIKHIYRDMDYAHSLVKDKKPDLANELAESDESWTFVGNEQE</sequence>
<dbReference type="InterPro" id="IPR048066">
    <property type="entry name" value="ATG26_PH_GRAM1"/>
</dbReference>
<dbReference type="GO" id="GO:0006914">
    <property type="term" value="P:autophagy"/>
    <property type="evidence" value="ECO:0007669"/>
    <property type="project" value="UniProtKB-KW"/>
</dbReference>
<evidence type="ECO:0000256" key="9">
    <source>
        <dbReference type="ARBA" id="ARBA00023136"/>
    </source>
</evidence>
<dbReference type="GO" id="GO:0005737">
    <property type="term" value="C:cytoplasm"/>
    <property type="evidence" value="ECO:0007669"/>
    <property type="project" value="UniProtKB-SubCell"/>
</dbReference>
<evidence type="ECO:0000256" key="2">
    <source>
        <dbReference type="ARBA" id="ARBA00004496"/>
    </source>
</evidence>
<dbReference type="InterPro" id="IPR011993">
    <property type="entry name" value="PH-like_dom_sf"/>
</dbReference>
<keyword evidence="6" id="KW-0328">Glycosyltransferase</keyword>
<feature type="compositionally biased region" description="Basic and acidic residues" evidence="13">
    <location>
        <begin position="106"/>
        <end position="117"/>
    </location>
</feature>
<reference evidence="15 16" key="1">
    <citation type="journal article" date="2013" name="PLoS Genet.">
        <title>The genome and development-dependent transcriptomes of Pyronema confluens: a window into fungal evolution.</title>
        <authorList>
            <person name="Traeger S."/>
            <person name="Altegoer F."/>
            <person name="Freitag M."/>
            <person name="Gabaldon T."/>
            <person name="Kempken F."/>
            <person name="Kumar A."/>
            <person name="Marcet-Houben M."/>
            <person name="Poggeler S."/>
            <person name="Stajich J.E."/>
            <person name="Nowrousian M."/>
        </authorList>
    </citation>
    <scope>NUCLEOTIDE SEQUENCE [LARGE SCALE GENOMIC DNA]</scope>
    <source>
        <strain evidence="16">CBS 100304</strain>
        <tissue evidence="15">Vegetative mycelium</tissue>
    </source>
</reference>
<evidence type="ECO:0000256" key="7">
    <source>
        <dbReference type="ARBA" id="ARBA00022679"/>
    </source>
</evidence>
<evidence type="ECO:0000256" key="1">
    <source>
        <dbReference type="ARBA" id="ARBA00004170"/>
    </source>
</evidence>
<dbReference type="InterPro" id="IPR050426">
    <property type="entry name" value="Glycosyltransferase_28"/>
</dbReference>
<feature type="region of interest" description="Disordered" evidence="13">
    <location>
        <begin position="82"/>
        <end position="124"/>
    </location>
</feature>
<dbReference type="FunFam" id="3.40.50.2000:FF:000009">
    <property type="entry name" value="Sterol 3-beta-glucosyltransferase UGT80A2"/>
    <property type="match status" value="1"/>
</dbReference>
<evidence type="ECO:0000256" key="6">
    <source>
        <dbReference type="ARBA" id="ARBA00022676"/>
    </source>
</evidence>
<comment type="catalytic activity">
    <reaction evidence="11">
        <text>ergosterol + UDP-alpha-D-glucose = ergosteryl 3-beta-D-glucoside + UDP + H(+)</text>
        <dbReference type="Rhea" id="RHEA:61836"/>
        <dbReference type="ChEBI" id="CHEBI:15378"/>
        <dbReference type="ChEBI" id="CHEBI:16933"/>
        <dbReference type="ChEBI" id="CHEBI:52973"/>
        <dbReference type="ChEBI" id="CHEBI:58223"/>
        <dbReference type="ChEBI" id="CHEBI:58885"/>
    </reaction>
    <physiologicalReaction direction="left-to-right" evidence="11">
        <dbReference type="Rhea" id="RHEA:61837"/>
    </physiologicalReaction>
</comment>
<feature type="compositionally biased region" description="Acidic residues" evidence="13">
    <location>
        <begin position="655"/>
        <end position="665"/>
    </location>
</feature>
<dbReference type="Gene3D" id="3.40.50.2000">
    <property type="entry name" value="Glycogen Phosphorylase B"/>
    <property type="match status" value="2"/>
</dbReference>
<dbReference type="SUPFAM" id="SSF50729">
    <property type="entry name" value="PH domain-like"/>
    <property type="match status" value="1"/>
</dbReference>
<dbReference type="GO" id="GO:0016906">
    <property type="term" value="F:sterol 3-beta-glucosyltransferase activity"/>
    <property type="evidence" value="ECO:0007669"/>
    <property type="project" value="UniProtKB-EC"/>
</dbReference>
<feature type="compositionally biased region" description="Polar residues" evidence="13">
    <location>
        <begin position="425"/>
        <end position="436"/>
    </location>
</feature>
<keyword evidence="5" id="KW-0963">Cytoplasm</keyword>
<organism evidence="15 16">
    <name type="scientific">Pyronema omphalodes (strain CBS 100304)</name>
    <name type="common">Pyronema confluens</name>
    <dbReference type="NCBI Taxonomy" id="1076935"/>
    <lineage>
        <taxon>Eukaryota</taxon>
        <taxon>Fungi</taxon>
        <taxon>Dikarya</taxon>
        <taxon>Ascomycota</taxon>
        <taxon>Pezizomycotina</taxon>
        <taxon>Pezizomycetes</taxon>
        <taxon>Pezizales</taxon>
        <taxon>Pyronemataceae</taxon>
        <taxon>Pyronema</taxon>
    </lineage>
</organism>
<evidence type="ECO:0000256" key="8">
    <source>
        <dbReference type="ARBA" id="ARBA00023006"/>
    </source>
</evidence>
<dbReference type="Pfam" id="PF02893">
    <property type="entry name" value="GRAM"/>
    <property type="match status" value="2"/>
</dbReference>
<evidence type="ECO:0000256" key="4">
    <source>
        <dbReference type="ARBA" id="ARBA00012650"/>
    </source>
</evidence>
<dbReference type="FunFam" id="2.30.29.30:FF:000303">
    <property type="entry name" value="Sterol 3-beta-glucosyltransferase"/>
    <property type="match status" value="1"/>
</dbReference>
<dbReference type="Pfam" id="PF03033">
    <property type="entry name" value="Glyco_transf_28"/>
    <property type="match status" value="1"/>
</dbReference>
<dbReference type="GO" id="GO:0005975">
    <property type="term" value="P:carbohydrate metabolic process"/>
    <property type="evidence" value="ECO:0007669"/>
    <property type="project" value="InterPro"/>
</dbReference>
<dbReference type="EC" id="2.4.1.173" evidence="4"/>
<evidence type="ECO:0000259" key="14">
    <source>
        <dbReference type="PROSITE" id="PS50003"/>
    </source>
</evidence>
<keyword evidence="8" id="KW-0072">Autophagy</keyword>
<dbReference type="InterPro" id="IPR002213">
    <property type="entry name" value="UDP_glucos_trans"/>
</dbReference>
<dbReference type="CDD" id="cd13216">
    <property type="entry name" value="PH-GRAM2_AGT26"/>
    <property type="match status" value="1"/>
</dbReference>
<keyword evidence="9" id="KW-0472">Membrane</keyword>
<dbReference type="STRING" id="1076935.U4LNU0"/>
<keyword evidence="16" id="KW-1185">Reference proteome</keyword>
<dbReference type="SUPFAM" id="SSF53756">
    <property type="entry name" value="UDP-Glycosyltransferase/glycogen phosphorylase"/>
    <property type="match status" value="1"/>
</dbReference>
<dbReference type="OMA" id="WRNKTLG"/>
<dbReference type="Pfam" id="PF06722">
    <property type="entry name" value="EryCIII-like_C"/>
    <property type="match status" value="1"/>
</dbReference>
<dbReference type="EMBL" id="HF936189">
    <property type="protein sequence ID" value="CCX33791.1"/>
    <property type="molecule type" value="Genomic_DNA"/>
</dbReference>
<feature type="domain" description="PH" evidence="14">
    <location>
        <begin position="240"/>
        <end position="342"/>
    </location>
</feature>
<dbReference type="PANTHER" id="PTHR48050">
    <property type="entry name" value="STEROL 3-BETA-GLUCOSYLTRANSFERASE"/>
    <property type="match status" value="1"/>
</dbReference>
<feature type="region of interest" description="Disordered" evidence="13">
    <location>
        <begin position="639"/>
        <end position="668"/>
    </location>
</feature>
<comment type="subcellular location">
    <subcellularLocation>
        <location evidence="2">Cytoplasm</location>
    </subcellularLocation>
    <subcellularLocation>
        <location evidence="1">Membrane</location>
        <topology evidence="1">Peripheral membrane protein</topology>
    </subcellularLocation>
</comment>
<feature type="compositionally biased region" description="Basic and acidic residues" evidence="13">
    <location>
        <begin position="549"/>
        <end position="558"/>
    </location>
</feature>
<dbReference type="FunFam" id="3.40.50.2000:FF:000029">
    <property type="entry name" value="Sterol 3-beta-glucosyltransferase"/>
    <property type="match status" value="1"/>
</dbReference>
<dbReference type="InterPro" id="IPR001849">
    <property type="entry name" value="PH_domain"/>
</dbReference>
<evidence type="ECO:0000256" key="12">
    <source>
        <dbReference type="ARBA" id="ARBA00049453"/>
    </source>
</evidence>
<dbReference type="InterPro" id="IPR004276">
    <property type="entry name" value="GlycoTrans_28_N"/>
</dbReference>
<dbReference type="PROSITE" id="PS50003">
    <property type="entry name" value="PH_DOMAIN"/>
    <property type="match status" value="1"/>
</dbReference>
<comment type="similarity">
    <text evidence="3">Belongs to the glycosyltransferase 28 family.</text>
</comment>
<accession>U4LNU0</accession>
<dbReference type="SMART" id="SM00233">
    <property type="entry name" value="PH"/>
    <property type="match status" value="1"/>
</dbReference>
<dbReference type="CDD" id="cd13215">
    <property type="entry name" value="PH-GRAM1_AGT26"/>
    <property type="match status" value="1"/>
</dbReference>
<dbReference type="GO" id="GO:0016020">
    <property type="term" value="C:membrane"/>
    <property type="evidence" value="ECO:0007669"/>
    <property type="project" value="UniProtKB-SubCell"/>
</dbReference>
<evidence type="ECO:0000256" key="3">
    <source>
        <dbReference type="ARBA" id="ARBA00006962"/>
    </source>
</evidence>
<feature type="region of interest" description="Disordered" evidence="13">
    <location>
        <begin position="419"/>
        <end position="594"/>
    </location>
</feature>
<dbReference type="Pfam" id="PF00169">
    <property type="entry name" value="PH"/>
    <property type="match status" value="1"/>
</dbReference>
<dbReference type="CDD" id="cd03784">
    <property type="entry name" value="GT1_Gtf-like"/>
    <property type="match status" value="1"/>
</dbReference>
<feature type="compositionally biased region" description="Acidic residues" evidence="13">
    <location>
        <begin position="95"/>
        <end position="105"/>
    </location>
</feature>
<dbReference type="PANTHER" id="PTHR48050:SF25">
    <property type="entry name" value="STEROL 3-BETA-GLUCOSYLTRANSFERASE"/>
    <property type="match status" value="1"/>
</dbReference>
<dbReference type="InterPro" id="IPR048065">
    <property type="entry name" value="ATG26_PH_GRAM2"/>
</dbReference>
<dbReference type="InterPro" id="IPR004182">
    <property type="entry name" value="GRAM"/>
</dbReference>
<feature type="compositionally biased region" description="Low complexity" evidence="13">
    <location>
        <begin position="448"/>
        <end position="464"/>
    </location>
</feature>
<keyword evidence="7 15" id="KW-0808">Transferase</keyword>
<gene>
    <name evidence="15" type="ORF">PCON_01867</name>
</gene>
<comment type="catalytic activity">
    <reaction evidence="12">
        <text>a sterol + UDP-alpha-D-glucose = a sterol 3-beta-D-glucoside + UDP + H(+)</text>
        <dbReference type="Rhea" id="RHEA:22724"/>
        <dbReference type="ChEBI" id="CHEBI:15378"/>
        <dbReference type="ChEBI" id="CHEBI:15889"/>
        <dbReference type="ChEBI" id="CHEBI:37424"/>
        <dbReference type="ChEBI" id="CHEBI:58223"/>
        <dbReference type="ChEBI" id="CHEBI:58885"/>
        <dbReference type="EC" id="2.4.1.173"/>
    </reaction>
    <physiologicalReaction direction="left-to-right" evidence="12">
        <dbReference type="Rhea" id="RHEA:22725"/>
    </physiologicalReaction>
</comment>
<dbReference type="OrthoDB" id="10261837at2759"/>
<dbReference type="GO" id="GO:0016125">
    <property type="term" value="P:sterol metabolic process"/>
    <property type="evidence" value="ECO:0007669"/>
    <property type="project" value="TreeGrafter"/>
</dbReference>
<name>U4LNU0_PYROM</name>
<evidence type="ECO:0000256" key="11">
    <source>
        <dbReference type="ARBA" id="ARBA00047886"/>
    </source>
</evidence>
<feature type="region of interest" description="Disordered" evidence="13">
    <location>
        <begin position="1"/>
        <end position="59"/>
    </location>
</feature>
<proteinExistence type="inferred from homology"/>
<dbReference type="Gene3D" id="2.30.29.30">
    <property type="entry name" value="Pleckstrin-homology domain (PH domain)/Phosphotyrosine-binding domain (PTB)"/>
    <property type="match status" value="2"/>
</dbReference>